<keyword evidence="9" id="KW-1185">Reference proteome</keyword>
<dbReference type="PROSITE" id="PS01286">
    <property type="entry name" value="FA58C_2"/>
    <property type="match status" value="2"/>
</dbReference>
<name>A0ABN8SPS4_9CNID</name>
<organism evidence="8 9">
    <name type="scientific">Porites evermanni</name>
    <dbReference type="NCBI Taxonomy" id="104178"/>
    <lineage>
        <taxon>Eukaryota</taxon>
        <taxon>Metazoa</taxon>
        <taxon>Cnidaria</taxon>
        <taxon>Anthozoa</taxon>
        <taxon>Hexacorallia</taxon>
        <taxon>Scleractinia</taxon>
        <taxon>Fungiina</taxon>
        <taxon>Poritidae</taxon>
        <taxon>Porites</taxon>
    </lineage>
</organism>
<protein>
    <recommendedName>
        <fullName evidence="7">F5/8 type C domain-containing protein</fullName>
    </recommendedName>
</protein>
<evidence type="ECO:0000259" key="7">
    <source>
        <dbReference type="PROSITE" id="PS50022"/>
    </source>
</evidence>
<evidence type="ECO:0000256" key="5">
    <source>
        <dbReference type="ARBA" id="ARBA00023136"/>
    </source>
</evidence>
<evidence type="ECO:0000256" key="3">
    <source>
        <dbReference type="ARBA" id="ARBA00022525"/>
    </source>
</evidence>
<dbReference type="EMBL" id="CALNXI010003376">
    <property type="protein sequence ID" value="CAH3193074.1"/>
    <property type="molecule type" value="Genomic_DNA"/>
</dbReference>
<dbReference type="SUPFAM" id="SSF110296">
    <property type="entry name" value="Oligoxyloglucan reducing end-specific cellobiohydrolase"/>
    <property type="match status" value="1"/>
</dbReference>
<dbReference type="CDD" id="cd00057">
    <property type="entry name" value="FA58C"/>
    <property type="match status" value="2"/>
</dbReference>
<gene>
    <name evidence="8" type="ORF">PEVE_00025119</name>
</gene>
<keyword evidence="4" id="KW-0130">Cell adhesion</keyword>
<comment type="subcellular location">
    <subcellularLocation>
        <location evidence="1">Endomembrane system</location>
        <topology evidence="1">Peripheral membrane protein</topology>
    </subcellularLocation>
    <subcellularLocation>
        <location evidence="2">Secreted</location>
    </subcellularLocation>
</comment>
<dbReference type="Gene3D" id="2.60.120.260">
    <property type="entry name" value="Galactose-binding domain-like"/>
    <property type="match status" value="2"/>
</dbReference>
<evidence type="ECO:0000313" key="9">
    <source>
        <dbReference type="Proteomes" id="UP001159427"/>
    </source>
</evidence>
<keyword evidence="5" id="KW-0472">Membrane</keyword>
<proteinExistence type="predicted"/>
<evidence type="ECO:0000256" key="2">
    <source>
        <dbReference type="ARBA" id="ARBA00004613"/>
    </source>
</evidence>
<evidence type="ECO:0000256" key="6">
    <source>
        <dbReference type="ARBA" id="ARBA00023157"/>
    </source>
</evidence>
<dbReference type="InterPro" id="IPR008979">
    <property type="entry name" value="Galactose-bd-like_sf"/>
</dbReference>
<dbReference type="InterPro" id="IPR000421">
    <property type="entry name" value="FA58C"/>
</dbReference>
<dbReference type="SMART" id="SM00231">
    <property type="entry name" value="FA58C"/>
    <property type="match status" value="2"/>
</dbReference>
<dbReference type="SUPFAM" id="SSF49785">
    <property type="entry name" value="Galactose-binding domain-like"/>
    <property type="match status" value="2"/>
</dbReference>
<dbReference type="PROSITE" id="PS01285">
    <property type="entry name" value="FA58C_1"/>
    <property type="match status" value="1"/>
</dbReference>
<dbReference type="PANTHER" id="PTHR46806:SF5">
    <property type="entry name" value="F5_8 TYPE C DOMAIN-CONTAINING PROTEIN"/>
    <property type="match status" value="1"/>
</dbReference>
<accession>A0ABN8SPS4</accession>
<evidence type="ECO:0000256" key="4">
    <source>
        <dbReference type="ARBA" id="ARBA00022889"/>
    </source>
</evidence>
<evidence type="ECO:0000313" key="8">
    <source>
        <dbReference type="EMBL" id="CAH3193074.1"/>
    </source>
</evidence>
<feature type="domain" description="F5/8 type C" evidence="7">
    <location>
        <begin position="518"/>
        <end position="672"/>
    </location>
</feature>
<feature type="domain" description="F5/8 type C" evidence="7">
    <location>
        <begin position="366"/>
        <end position="510"/>
    </location>
</feature>
<keyword evidence="3" id="KW-0964">Secreted</keyword>
<evidence type="ECO:0000256" key="1">
    <source>
        <dbReference type="ARBA" id="ARBA00004184"/>
    </source>
</evidence>
<keyword evidence="6" id="KW-1015">Disulfide bond</keyword>
<comment type="caution">
    <text evidence="8">The sequence shown here is derived from an EMBL/GenBank/DDBJ whole genome shotgun (WGS) entry which is preliminary data.</text>
</comment>
<dbReference type="InterPro" id="IPR050633">
    <property type="entry name" value="Neuropilin_MCO_CoagFactor"/>
</dbReference>
<dbReference type="Pfam" id="PF00754">
    <property type="entry name" value="F5_F8_type_C"/>
    <property type="match status" value="2"/>
</dbReference>
<dbReference type="PANTHER" id="PTHR46806">
    <property type="entry name" value="F5/8 TYPE C DOMAIN-CONTAINING PROTEIN"/>
    <property type="match status" value="1"/>
</dbReference>
<dbReference type="Proteomes" id="UP001159427">
    <property type="component" value="Unassembled WGS sequence"/>
</dbReference>
<reference evidence="8 9" key="1">
    <citation type="submission" date="2022-05" db="EMBL/GenBank/DDBJ databases">
        <authorList>
            <consortium name="Genoscope - CEA"/>
            <person name="William W."/>
        </authorList>
    </citation>
    <scope>NUCLEOTIDE SEQUENCE [LARGE SCALE GENOMIC DNA]</scope>
</reference>
<sequence>MLTPFVKISKVTSSSLVGSYRVEQKDDSVTFKAAPAPKGVSLLVPPNKAIINNSFIDHTPLESEAHLNFSVIFDGEHSLKTGLHNIVTPVQLLYYKEYREDHDGHVISKGVAFSSPLQTVAIKVEIPGKILIAVSSLEFNDWLEFMKSKAARAFPLEIERVPENNSLPRPVFLTQKHLLVTVFPVSTKESLSADVWKKTTVAEERKVNIPGGRVLLGIFGGGVLPGSPNPDPVSDQKSNFPHLFSNQNSKIHTRFQTWPLGRNYFFSCILMNFYFGIETSTSSLTHGRPSLRNYDIVTSNPFLIRIFFFLSYSFGIEAIKTFIQSSSFLKNHARFQTKMDKVYTRFQTKTAQKPYPMGRHIPIYRCSAALGMASGEIKDYQITASSSYSETQPNQARPSEENDAWCAFITDTQQYIQLDFTRNTRVTRIVTYRRSQKSHWVKRYIMQFSSDDVVWHNYTENGFVKEFVGNSDRSTPVSHQLTNEIEAYNLRVRPLDWERLICMRFEVFGCLAEGPENCIYPLGLESGEITDEALTHSVDTTLTVSDPSGIRLNKNPGGFPNGWQAAMGTLDYIQIDFGSLRKVTRIATQGSAGSDFPFYVESFQLKYSNTSIDWLDYSENGQPKELRGPKDTHEAKYSVVVKLLEPIITRFVRIIPTSAPLLKIMRAELYGCIAEPMPPYNGVPEYHRRTVLLDQEFGWLYVCMYTRDRSVSSCFSTSDGKDWRDISEHIISVIALDQRGGWLFGVDRAMNFLRSTDNGVSWKKISSKHFYDIKNETFLKLSTGIPENMVSVSPETFWSATTFSGRKWGVCYFLVSAYGIHMVTAGQSEWSMVASWKCCGS</sequence>
<dbReference type="PROSITE" id="PS50022">
    <property type="entry name" value="FA58C_3"/>
    <property type="match status" value="2"/>
</dbReference>